<evidence type="ECO:0000259" key="1">
    <source>
        <dbReference type="Pfam" id="PF09537"/>
    </source>
</evidence>
<dbReference type="NCBIfam" id="TIGR02284">
    <property type="entry name" value="PA2169 family four-helix-bundle protein"/>
    <property type="match status" value="1"/>
</dbReference>
<dbReference type="Pfam" id="PF09537">
    <property type="entry name" value="DUF2383"/>
    <property type="match status" value="1"/>
</dbReference>
<organism evidence="2 3">
    <name type="scientific">Pseudaquabacterium terrae</name>
    <dbReference type="NCBI Taxonomy" id="2732868"/>
    <lineage>
        <taxon>Bacteria</taxon>
        <taxon>Pseudomonadati</taxon>
        <taxon>Pseudomonadota</taxon>
        <taxon>Betaproteobacteria</taxon>
        <taxon>Burkholderiales</taxon>
        <taxon>Sphaerotilaceae</taxon>
        <taxon>Pseudaquabacterium</taxon>
    </lineage>
</organism>
<protein>
    <submittedName>
        <fullName evidence="2">PA2169 family four-helix-bundle protein</fullName>
    </submittedName>
</protein>
<evidence type="ECO:0000313" key="3">
    <source>
        <dbReference type="Proteomes" id="UP000737171"/>
    </source>
</evidence>
<gene>
    <name evidence="2" type="ORF">HLB44_14485</name>
</gene>
<dbReference type="Gene3D" id="1.20.1260.10">
    <property type="match status" value="1"/>
</dbReference>
<feature type="domain" description="DUF2383" evidence="1">
    <location>
        <begin position="5"/>
        <end position="112"/>
    </location>
</feature>
<proteinExistence type="predicted"/>
<comment type="caution">
    <text evidence="2">The sequence shown here is derived from an EMBL/GenBank/DDBJ whole genome shotgun (WGS) entry which is preliminary data.</text>
</comment>
<dbReference type="InterPro" id="IPR019052">
    <property type="entry name" value="DUF2383"/>
</dbReference>
<evidence type="ECO:0000313" key="2">
    <source>
        <dbReference type="EMBL" id="NRF68198.1"/>
    </source>
</evidence>
<name>A0ABX2EHW1_9BURK</name>
<dbReference type="RefSeq" id="WP_173123629.1">
    <property type="nucleotide sequence ID" value="NZ_JABRWJ010000004.1"/>
</dbReference>
<accession>A0ABX2EHW1</accession>
<reference evidence="2 3" key="1">
    <citation type="submission" date="2020-05" db="EMBL/GenBank/DDBJ databases">
        <title>Aquincola sp. isolate from soil.</title>
        <authorList>
            <person name="Han J."/>
            <person name="Kim D.-U."/>
        </authorList>
    </citation>
    <scope>NUCLEOTIDE SEQUENCE [LARGE SCALE GENOMIC DNA]</scope>
    <source>
        <strain evidence="2 3">S2</strain>
    </source>
</reference>
<sequence length="149" mass="16768">MLVDIRETLNGLIGLCKDSEATFAYGARRSRSFALHVMLQRRALDSRRAAMHLQQQMTQHGGLPREGGTAAGDLRLSWAAVRCALSGQPDLVLIESCERIDTCAELHFDSLLRATLPDSVHTLIEAQCETIRHDRERLHELHERLRSTV</sequence>
<dbReference type="InterPro" id="IPR011971">
    <property type="entry name" value="CHP02284"/>
</dbReference>
<keyword evidence="3" id="KW-1185">Reference proteome</keyword>
<dbReference type="EMBL" id="JABRWJ010000004">
    <property type="protein sequence ID" value="NRF68198.1"/>
    <property type="molecule type" value="Genomic_DNA"/>
</dbReference>
<dbReference type="InterPro" id="IPR012347">
    <property type="entry name" value="Ferritin-like"/>
</dbReference>
<dbReference type="Proteomes" id="UP000737171">
    <property type="component" value="Unassembled WGS sequence"/>
</dbReference>